<evidence type="ECO:0000313" key="3">
    <source>
        <dbReference type="Proteomes" id="UP000308768"/>
    </source>
</evidence>
<accession>A0A4U0VP10</accession>
<sequence length="522" mass="58051">MEAHLGTIRSKVGVSWISYDKACQFVNEIQDFDLNATVAATKNAWSTEVFSKTTTTDTSNATRLEMMYSALYRMHLLPSDRTGENPNWRTEGPYYDDFYTLWDTFRCLNSFLNLVQPKVAEGIVITLIDIWKHERFMPDGRSSNYNGRVQGGSNADNVLADAYVKGIGGAINWTEGYMAMKTDAEVVPYNNFDPQDLTQSTKEGRGALPDWLTHGFVTPKYGRSISKTVEYSLNDFALYQVAKTEAPQDAATYLNRSAGWQRIWNHNLTSLNYTGFLTPVYPNGTIQSGYDPLSCGACEWDAIAYEALPWEYSWTVPFDMETLISFIGGPARTESRLDTMFIPNIKTTAVGTGGTNGIGSTLFNPGNEPSFSTPFLYNYLQGRQYKSVQRSRETVNQYYTTGPSGLPGNSDAGAIDSWLVWNMLGLYPVVTQPVYLLLSPFFSDITLSVAGNSTLRITAQGLGDESYYVQSVKVNGQQWYQSWVSHSDLTKEGGATIEFVLGPRTTSWDTGALPPSPGHLVL</sequence>
<dbReference type="NCBIfam" id="TIGR01180">
    <property type="entry name" value="aman2_put"/>
    <property type="match status" value="1"/>
</dbReference>
<dbReference type="GO" id="GO:0005829">
    <property type="term" value="C:cytosol"/>
    <property type="evidence" value="ECO:0007669"/>
    <property type="project" value="TreeGrafter"/>
</dbReference>
<protein>
    <recommendedName>
        <fullName evidence="1">Glycosyl hydrolase family 92 domain-containing protein</fullName>
    </recommendedName>
</protein>
<proteinExistence type="predicted"/>
<dbReference type="STRING" id="331657.A0A4U0VP10"/>
<dbReference type="InterPro" id="IPR008928">
    <property type="entry name" value="6-hairpin_glycosidase_sf"/>
</dbReference>
<keyword evidence="3" id="KW-1185">Reference proteome</keyword>
<dbReference type="InterPro" id="IPR005887">
    <property type="entry name" value="GH92_a_mannosidase_put"/>
</dbReference>
<dbReference type="Gene3D" id="1.20.1050.60">
    <property type="entry name" value="alpha-1,2-mannosidase"/>
    <property type="match status" value="1"/>
</dbReference>
<name>A0A4U0VP10_9PEZI</name>
<feature type="domain" description="Glycosyl hydrolase family 92" evidence="1">
    <location>
        <begin position="22"/>
        <end position="502"/>
    </location>
</feature>
<dbReference type="InterPro" id="IPR050883">
    <property type="entry name" value="PNGase"/>
</dbReference>
<dbReference type="Gene3D" id="3.30.2080.10">
    <property type="entry name" value="GH92 mannosidase domain"/>
    <property type="match status" value="1"/>
</dbReference>
<dbReference type="FunFam" id="1.20.1050.60:FF:000002">
    <property type="entry name" value="Glycosyl hydrolase family 92"/>
    <property type="match status" value="1"/>
</dbReference>
<dbReference type="EMBL" id="NAJN01002565">
    <property type="protein sequence ID" value="TKA51114.1"/>
    <property type="molecule type" value="Genomic_DNA"/>
</dbReference>
<dbReference type="SUPFAM" id="SSF48208">
    <property type="entry name" value="Six-hairpin glycosidases"/>
    <property type="match status" value="1"/>
</dbReference>
<dbReference type="Gene3D" id="2.70.98.10">
    <property type="match status" value="1"/>
</dbReference>
<dbReference type="InterPro" id="IPR014718">
    <property type="entry name" value="GH-type_carb-bd"/>
</dbReference>
<dbReference type="AlphaFoldDB" id="A0A4U0VP10"/>
<dbReference type="OrthoDB" id="449263at2759"/>
<dbReference type="GO" id="GO:0000224">
    <property type="term" value="F:peptide-N4-(N-acetyl-beta-glucosaminyl)asparagine amidase activity"/>
    <property type="evidence" value="ECO:0007669"/>
    <property type="project" value="TreeGrafter"/>
</dbReference>
<reference evidence="2 3" key="1">
    <citation type="submission" date="2017-03" db="EMBL/GenBank/DDBJ databases">
        <title>Genomes of endolithic fungi from Antarctica.</title>
        <authorList>
            <person name="Coleine C."/>
            <person name="Masonjones S."/>
            <person name="Stajich J.E."/>
        </authorList>
    </citation>
    <scope>NUCLEOTIDE SEQUENCE [LARGE SCALE GENOMIC DNA]</scope>
    <source>
        <strain evidence="2 3">CCFEE 5187</strain>
    </source>
</reference>
<evidence type="ECO:0000313" key="2">
    <source>
        <dbReference type="EMBL" id="TKA51114.1"/>
    </source>
</evidence>
<dbReference type="GO" id="GO:0006516">
    <property type="term" value="P:glycoprotein catabolic process"/>
    <property type="evidence" value="ECO:0007669"/>
    <property type="project" value="TreeGrafter"/>
</dbReference>
<comment type="caution">
    <text evidence="2">The sequence shown here is derived from an EMBL/GenBank/DDBJ whole genome shotgun (WGS) entry which is preliminary data.</text>
</comment>
<gene>
    <name evidence="2" type="ORF">B0A49_12547</name>
</gene>
<dbReference type="GO" id="GO:0005634">
    <property type="term" value="C:nucleus"/>
    <property type="evidence" value="ECO:0007669"/>
    <property type="project" value="TreeGrafter"/>
</dbReference>
<organism evidence="2 3">
    <name type="scientific">Cryomyces minteri</name>
    <dbReference type="NCBI Taxonomy" id="331657"/>
    <lineage>
        <taxon>Eukaryota</taxon>
        <taxon>Fungi</taxon>
        <taxon>Dikarya</taxon>
        <taxon>Ascomycota</taxon>
        <taxon>Pezizomycotina</taxon>
        <taxon>Dothideomycetes</taxon>
        <taxon>Dothideomycetes incertae sedis</taxon>
        <taxon>Cryomyces</taxon>
    </lineage>
</organism>
<evidence type="ECO:0000259" key="1">
    <source>
        <dbReference type="Pfam" id="PF07971"/>
    </source>
</evidence>
<dbReference type="PANTHER" id="PTHR12143:SF27">
    <property type="entry name" value="ALPHA-1,2-MANNOSIDASE FAMILY PROTEIN (AFU_ORTHOLOGUE AFUA_5G10520)"/>
    <property type="match status" value="1"/>
</dbReference>
<dbReference type="GO" id="GO:0005975">
    <property type="term" value="P:carbohydrate metabolic process"/>
    <property type="evidence" value="ECO:0007669"/>
    <property type="project" value="InterPro"/>
</dbReference>
<dbReference type="GO" id="GO:0030246">
    <property type="term" value="F:carbohydrate binding"/>
    <property type="evidence" value="ECO:0007669"/>
    <property type="project" value="InterPro"/>
</dbReference>
<dbReference type="InterPro" id="IPR012939">
    <property type="entry name" value="Glyco_hydro_92"/>
</dbReference>
<dbReference type="Pfam" id="PF07971">
    <property type="entry name" value="Glyco_hydro_92"/>
    <property type="match status" value="1"/>
</dbReference>
<dbReference type="Proteomes" id="UP000308768">
    <property type="component" value="Unassembled WGS sequence"/>
</dbReference>
<dbReference type="FunFam" id="3.30.2080.10:FF:000001">
    <property type="entry name" value="Alpha-1,2-mannosidase subfamily"/>
    <property type="match status" value="1"/>
</dbReference>
<dbReference type="PANTHER" id="PTHR12143">
    <property type="entry name" value="PEPTIDE N-GLYCANASE PNGASE -RELATED"/>
    <property type="match status" value="1"/>
</dbReference>